<evidence type="ECO:0000259" key="8">
    <source>
        <dbReference type="Pfam" id="PF13873"/>
    </source>
</evidence>
<gene>
    <name evidence="10 11" type="primary">LOC101895797</name>
</gene>
<feature type="domain" description="Myb/SANT-like DNA-binding" evidence="8">
    <location>
        <begin position="9"/>
        <end position="77"/>
    </location>
</feature>
<dbReference type="InterPro" id="IPR028002">
    <property type="entry name" value="Myb_DNA-bind_5"/>
</dbReference>
<comment type="function">
    <text evidence="6">Involved in transvection phenomena (= synapsis-dependent gene expression), where the synaptic pairing of chromosomes carrying genes with which zeste interacts influences the expression of these genes. Zeste binds to DNA and stimulates transcription from a nearby promoter.</text>
</comment>
<dbReference type="RefSeq" id="XP_005188873.2">
    <property type="nucleotide sequence ID" value="XM_005188816.4"/>
</dbReference>
<dbReference type="VEuPathDB" id="VectorBase:MDOMA2_005526"/>
<keyword evidence="5" id="KW-0804">Transcription</keyword>
<evidence type="ECO:0000256" key="5">
    <source>
        <dbReference type="ARBA" id="ARBA00023163"/>
    </source>
</evidence>
<organism evidence="9 10">
    <name type="scientific">Musca domestica</name>
    <name type="common">House fly</name>
    <dbReference type="NCBI Taxonomy" id="7370"/>
    <lineage>
        <taxon>Eukaryota</taxon>
        <taxon>Metazoa</taxon>
        <taxon>Ecdysozoa</taxon>
        <taxon>Arthropoda</taxon>
        <taxon>Hexapoda</taxon>
        <taxon>Insecta</taxon>
        <taxon>Pterygota</taxon>
        <taxon>Neoptera</taxon>
        <taxon>Endopterygota</taxon>
        <taxon>Diptera</taxon>
        <taxon>Brachycera</taxon>
        <taxon>Muscomorpha</taxon>
        <taxon>Muscoidea</taxon>
        <taxon>Muscidae</taxon>
        <taxon>Musca</taxon>
    </lineage>
</organism>
<protein>
    <recommendedName>
        <fullName evidence="2">Regulatory protein zeste</fullName>
    </recommendedName>
</protein>
<feature type="region of interest" description="Disordered" evidence="7">
    <location>
        <begin position="132"/>
        <end position="165"/>
    </location>
</feature>
<evidence type="ECO:0000313" key="10">
    <source>
        <dbReference type="RefSeq" id="XP_005188873.2"/>
    </source>
</evidence>
<evidence type="ECO:0000256" key="1">
    <source>
        <dbReference type="ARBA" id="ARBA00011764"/>
    </source>
</evidence>
<evidence type="ECO:0000256" key="7">
    <source>
        <dbReference type="SAM" id="MobiDB-lite"/>
    </source>
</evidence>
<comment type="subunit">
    <text evidence="1">Self-associates forming complexes of several hundred monomers.</text>
</comment>
<feature type="compositionally biased region" description="Low complexity" evidence="7">
    <location>
        <begin position="132"/>
        <end position="146"/>
    </location>
</feature>
<evidence type="ECO:0000256" key="4">
    <source>
        <dbReference type="ARBA" id="ARBA00023125"/>
    </source>
</evidence>
<name>A0A9J7I5M1_MUSDO</name>
<dbReference type="RefSeq" id="XP_019894230.2">
    <property type="nucleotide sequence ID" value="XM_020038671.2"/>
</dbReference>
<keyword evidence="4" id="KW-0238">DNA-binding</keyword>
<keyword evidence="9" id="KW-1185">Reference proteome</keyword>
<evidence type="ECO:0000256" key="6">
    <source>
        <dbReference type="ARBA" id="ARBA00025466"/>
    </source>
</evidence>
<accession>A0A9J7I5M1</accession>
<dbReference type="Proteomes" id="UP001652621">
    <property type="component" value="Unplaced"/>
</dbReference>
<dbReference type="Pfam" id="PF13873">
    <property type="entry name" value="Myb_DNA-bind_5"/>
    <property type="match status" value="1"/>
</dbReference>
<dbReference type="GeneID" id="101895797"/>
<dbReference type="VEuPathDB" id="VectorBase:MDOA012179"/>
<evidence type="ECO:0000313" key="11">
    <source>
        <dbReference type="RefSeq" id="XP_019894230.2"/>
    </source>
</evidence>
<proteinExistence type="predicted"/>
<evidence type="ECO:0000313" key="9">
    <source>
        <dbReference type="Proteomes" id="UP001652621"/>
    </source>
</evidence>
<evidence type="ECO:0000256" key="2">
    <source>
        <dbReference type="ARBA" id="ARBA00016807"/>
    </source>
</evidence>
<keyword evidence="3" id="KW-0805">Transcription regulation</keyword>
<dbReference type="OrthoDB" id="8065520at2759"/>
<evidence type="ECO:0000256" key="3">
    <source>
        <dbReference type="ARBA" id="ARBA00023015"/>
    </source>
</evidence>
<feature type="compositionally biased region" description="Polar residues" evidence="7">
    <location>
        <begin position="155"/>
        <end position="165"/>
    </location>
</feature>
<sequence length="274" mass="31916">MINMRIRKSQTQSDILVKRMKEHPEMVNGFPKGKKKESDEFWSKLTVELNANGPPFKETATWKKTWNDWKIYVRKKVSVYRHLITTKTEVELLNLLGIAEKRLPSPAKKNLEEDDVIDDTSLCNIVFGVDDSNSSTDSCRSNSNESPLPKRKRVPSSQENENTVLSDTSIKEDLIGFPSRESSTSQNAQDIPSKQSKLENKTVHCFNRIFSTLNDIYKIQKETKKENERHHRAMEELLREKNMIKMRSLELQELKYKFEMEKQQGNDVLHGTKR</sequence>
<reference evidence="10 11" key="1">
    <citation type="submission" date="2025-05" db="UniProtKB">
        <authorList>
            <consortium name="RefSeq"/>
        </authorList>
    </citation>
    <scope>IDENTIFICATION</scope>
    <source>
        <strain evidence="10 11">Aabys</strain>
        <tissue evidence="10 11">Whole body</tissue>
    </source>
</reference>